<dbReference type="AlphaFoldDB" id="A0A803LKQ9"/>
<protein>
    <recommendedName>
        <fullName evidence="11">Trichome birefringence-like N-terminal domain-containing protein</fullName>
    </recommendedName>
</protein>
<dbReference type="GO" id="GO:0016020">
    <property type="term" value="C:membrane"/>
    <property type="evidence" value="ECO:0007669"/>
    <property type="project" value="UniProtKB-SubCell"/>
</dbReference>
<dbReference type="Proteomes" id="UP000596660">
    <property type="component" value="Unplaced"/>
</dbReference>
<evidence type="ECO:0008006" key="11">
    <source>
        <dbReference type="Google" id="ProtNLM"/>
    </source>
</evidence>
<reference evidence="9" key="1">
    <citation type="journal article" date="2017" name="Nature">
        <title>The genome of Chenopodium quinoa.</title>
        <authorList>
            <person name="Jarvis D.E."/>
            <person name="Ho Y.S."/>
            <person name="Lightfoot D.J."/>
            <person name="Schmoeckel S.M."/>
            <person name="Li B."/>
            <person name="Borm T.J.A."/>
            <person name="Ohyanagi H."/>
            <person name="Mineta K."/>
            <person name="Michell C.T."/>
            <person name="Saber N."/>
            <person name="Kharbatia N.M."/>
            <person name="Rupper R.R."/>
            <person name="Sharp A.R."/>
            <person name="Dally N."/>
            <person name="Boughton B.A."/>
            <person name="Woo Y.H."/>
            <person name="Gao G."/>
            <person name="Schijlen E.G.W.M."/>
            <person name="Guo X."/>
            <person name="Momin A.A."/>
            <person name="Negrao S."/>
            <person name="Al-Babili S."/>
            <person name="Gehring C."/>
            <person name="Roessner U."/>
            <person name="Jung C."/>
            <person name="Murphy K."/>
            <person name="Arold S.T."/>
            <person name="Gojobori T."/>
            <person name="van der Linden C.G."/>
            <person name="van Loo E.N."/>
            <person name="Jellen E.N."/>
            <person name="Maughan P.J."/>
            <person name="Tester M."/>
        </authorList>
    </citation>
    <scope>NUCLEOTIDE SEQUENCE [LARGE SCALE GENOMIC DNA]</scope>
    <source>
        <strain evidence="9">cv. PI 614886</strain>
    </source>
</reference>
<dbReference type="PANTHER" id="PTHR32285:SF48">
    <property type="entry name" value="PROTEIN TRICHOME BIREFRINGENCE-LIKE 19"/>
    <property type="match status" value="1"/>
</dbReference>
<dbReference type="InterPro" id="IPR026057">
    <property type="entry name" value="TBL_C"/>
</dbReference>
<keyword evidence="4" id="KW-0735">Signal-anchor</keyword>
<evidence type="ECO:0000256" key="3">
    <source>
        <dbReference type="ARBA" id="ARBA00022692"/>
    </source>
</evidence>
<dbReference type="InterPro" id="IPR029962">
    <property type="entry name" value="TBL"/>
</dbReference>
<dbReference type="RefSeq" id="XP_021760046.1">
    <property type="nucleotide sequence ID" value="XM_021904354.1"/>
</dbReference>
<proteinExistence type="inferred from homology"/>
<keyword evidence="3" id="KW-0812">Transmembrane</keyword>
<keyword evidence="6" id="KW-0472">Membrane</keyword>
<evidence type="ECO:0000256" key="1">
    <source>
        <dbReference type="ARBA" id="ARBA00004167"/>
    </source>
</evidence>
<dbReference type="Gramene" id="AUR62014556-RA">
    <property type="protein sequence ID" value="AUR62014556-RA:cds"/>
    <property type="gene ID" value="AUR62014556"/>
</dbReference>
<feature type="domain" description="Trichome birefringence-like C-terminal" evidence="7">
    <location>
        <begin position="152"/>
        <end position="440"/>
    </location>
</feature>
<dbReference type="PANTHER" id="PTHR32285">
    <property type="entry name" value="PROTEIN TRICHOME BIREFRINGENCE-LIKE 9-RELATED"/>
    <property type="match status" value="1"/>
</dbReference>
<dbReference type="InterPro" id="IPR025846">
    <property type="entry name" value="TBL_N"/>
</dbReference>
<sequence>MEMPIHKIPKRNYKSKLILQISLPIILFTIITLQLSKNISFKKSPTNRTSLESLHANNVELLQTLPQKESLPPTNDDDDQVVIESKRYQTSPKPSPVTKCDLFSGEWVPNMEAPYYTNYTCRVIQEHQNCMKYGRPDTEFMKWKWKPNGCELPVFNPNEFLDIVKGKSLAFVGDSVARNHMQSLICLLSQVEHPLDISPTKDDNFKRWYFQSSNFTLAIFWSPFLVKTQENDPNGKAGKTFTGLYLDEANDVWTTQIDEFDYVIISAGHWFFRPLIYYEKGNFMGCRYCEIDNLMEYSLSYGYRNAFQTSFRAILERENFKGKVFLRTFAPSHFEGADWDHGGDCKRTSPIKSYELPLDGQNMEVYTAQLEAFKEAQSVAQKRGLKFELIDMTRLMLVRPDGHPSVYGRPAKMNGIWPSDCVHWCLPGPIDSWNDFLLEMLKSEEKNLH</sequence>
<evidence type="ECO:0000313" key="10">
    <source>
        <dbReference type="Proteomes" id="UP000596660"/>
    </source>
</evidence>
<comment type="similarity">
    <text evidence="2">Belongs to the PC-esterase family. TBL subfamily.</text>
</comment>
<keyword evidence="10" id="KW-1185">Reference proteome</keyword>
<evidence type="ECO:0000259" key="8">
    <source>
        <dbReference type="Pfam" id="PF14416"/>
    </source>
</evidence>
<comment type="subcellular location">
    <subcellularLocation>
        <location evidence="1">Membrane</location>
        <topology evidence="1">Single-pass membrane protein</topology>
    </subcellularLocation>
</comment>
<name>A0A803LKQ9_CHEQI</name>
<reference evidence="9" key="2">
    <citation type="submission" date="2021-03" db="UniProtKB">
        <authorList>
            <consortium name="EnsemblPlants"/>
        </authorList>
    </citation>
    <scope>IDENTIFICATION</scope>
</reference>
<evidence type="ECO:0000256" key="2">
    <source>
        <dbReference type="ARBA" id="ARBA00007727"/>
    </source>
</evidence>
<keyword evidence="5" id="KW-1133">Transmembrane helix</keyword>
<dbReference type="Pfam" id="PF13839">
    <property type="entry name" value="PC-Esterase"/>
    <property type="match status" value="1"/>
</dbReference>
<evidence type="ECO:0000259" key="7">
    <source>
        <dbReference type="Pfam" id="PF13839"/>
    </source>
</evidence>
<dbReference type="GeneID" id="110724862"/>
<feature type="domain" description="Trichome birefringence-like N-terminal" evidence="8">
    <location>
        <begin position="99"/>
        <end position="151"/>
    </location>
</feature>
<dbReference type="OMA" id="ELYMIQM"/>
<accession>A0A803LKQ9</accession>
<dbReference type="EnsemblPlants" id="AUR62014556-RA">
    <property type="protein sequence ID" value="AUR62014556-RA:cds"/>
    <property type="gene ID" value="AUR62014556"/>
</dbReference>
<evidence type="ECO:0000256" key="5">
    <source>
        <dbReference type="ARBA" id="ARBA00022989"/>
    </source>
</evidence>
<dbReference type="OrthoDB" id="630188at2759"/>
<evidence type="ECO:0000256" key="4">
    <source>
        <dbReference type="ARBA" id="ARBA00022968"/>
    </source>
</evidence>
<gene>
    <name evidence="9" type="primary">LOC110724862</name>
</gene>
<dbReference type="KEGG" id="cqi:110724862"/>
<dbReference type="GO" id="GO:0005794">
    <property type="term" value="C:Golgi apparatus"/>
    <property type="evidence" value="ECO:0007669"/>
    <property type="project" value="TreeGrafter"/>
</dbReference>
<organism evidence="9 10">
    <name type="scientific">Chenopodium quinoa</name>
    <name type="common">Quinoa</name>
    <dbReference type="NCBI Taxonomy" id="63459"/>
    <lineage>
        <taxon>Eukaryota</taxon>
        <taxon>Viridiplantae</taxon>
        <taxon>Streptophyta</taxon>
        <taxon>Embryophyta</taxon>
        <taxon>Tracheophyta</taxon>
        <taxon>Spermatophyta</taxon>
        <taxon>Magnoliopsida</taxon>
        <taxon>eudicotyledons</taxon>
        <taxon>Gunneridae</taxon>
        <taxon>Pentapetalae</taxon>
        <taxon>Caryophyllales</taxon>
        <taxon>Chenopodiaceae</taxon>
        <taxon>Chenopodioideae</taxon>
        <taxon>Atripliceae</taxon>
        <taxon>Chenopodium</taxon>
    </lineage>
</organism>
<dbReference type="Pfam" id="PF14416">
    <property type="entry name" value="PMR5N"/>
    <property type="match status" value="1"/>
</dbReference>
<evidence type="ECO:0000256" key="6">
    <source>
        <dbReference type="ARBA" id="ARBA00023136"/>
    </source>
</evidence>
<dbReference type="GO" id="GO:0016413">
    <property type="term" value="F:O-acetyltransferase activity"/>
    <property type="evidence" value="ECO:0007669"/>
    <property type="project" value="InterPro"/>
</dbReference>
<evidence type="ECO:0000313" key="9">
    <source>
        <dbReference type="EnsemblPlants" id="AUR62014556-RA:cds"/>
    </source>
</evidence>